<evidence type="ECO:0000256" key="1">
    <source>
        <dbReference type="ARBA" id="ARBA00022723"/>
    </source>
</evidence>
<proteinExistence type="predicted"/>
<protein>
    <recommendedName>
        <fullName evidence="6">C3H1-type domain-containing protein</fullName>
    </recommendedName>
</protein>
<feature type="domain" description="C3H1-type" evidence="6">
    <location>
        <begin position="238"/>
        <end position="266"/>
    </location>
</feature>
<comment type="caution">
    <text evidence="7">The sequence shown here is derived from an EMBL/GenBank/DDBJ whole genome shotgun (WGS) entry which is preliminary data.</text>
</comment>
<feature type="zinc finger region" description="C3H1-type" evidence="4">
    <location>
        <begin position="238"/>
        <end position="266"/>
    </location>
</feature>
<dbReference type="PROSITE" id="PS50103">
    <property type="entry name" value="ZF_C3H1"/>
    <property type="match status" value="1"/>
</dbReference>
<dbReference type="InterPro" id="IPR036855">
    <property type="entry name" value="Znf_CCCH_sf"/>
</dbReference>
<feature type="region of interest" description="Disordered" evidence="5">
    <location>
        <begin position="184"/>
        <end position="240"/>
    </location>
</feature>
<evidence type="ECO:0000256" key="2">
    <source>
        <dbReference type="ARBA" id="ARBA00022771"/>
    </source>
</evidence>
<sequence length="341" mass="34608">MPLPPTTLPIVRRGSRLLPPDAAEEGPGLPAARRAAAGLLSGGSSEATSDAGDERSVTVKNTFLDVSSSEDLAESPRLAQTWSVGAWTAQVCSARPEPRGPRAEEAAPCLFESTPWGDSPAARAASLLPQEPAREVLLQVPLRLCPGHPLAGGALGGLEVEVRHEGGQTVVTLRLGAGRPGDVALASPPSVASAAPSAASSQASSPTPSERGGAPPPPPSARPRRGGATGAGARPAGEKSGMVCCHWKNKGWCRYQDTCKFQHPPHKQGAGLAADAASALAQQHAQQRRHAPGAAPQVSTSPEAWGVGPAAVLTGFGPPPAPPPAYPPMLARPAVAAVPAR</sequence>
<evidence type="ECO:0000256" key="5">
    <source>
        <dbReference type="SAM" id="MobiDB-lite"/>
    </source>
</evidence>
<evidence type="ECO:0000259" key="6">
    <source>
        <dbReference type="PROSITE" id="PS50103"/>
    </source>
</evidence>
<dbReference type="InterPro" id="IPR000571">
    <property type="entry name" value="Znf_CCCH"/>
</dbReference>
<evidence type="ECO:0000313" key="8">
    <source>
        <dbReference type="Proteomes" id="UP001189429"/>
    </source>
</evidence>
<feature type="region of interest" description="Disordered" evidence="5">
    <location>
        <begin position="1"/>
        <end position="56"/>
    </location>
</feature>
<feature type="compositionally biased region" description="Pro residues" evidence="5">
    <location>
        <begin position="317"/>
        <end position="327"/>
    </location>
</feature>
<name>A0ABN9Q8L0_9DINO</name>
<dbReference type="Proteomes" id="UP001189429">
    <property type="component" value="Unassembled WGS sequence"/>
</dbReference>
<keyword evidence="3 4" id="KW-0862">Zinc</keyword>
<feature type="compositionally biased region" description="Low complexity" evidence="5">
    <location>
        <begin position="184"/>
        <end position="213"/>
    </location>
</feature>
<feature type="compositionally biased region" description="Low complexity" evidence="5">
    <location>
        <begin position="26"/>
        <end position="45"/>
    </location>
</feature>
<evidence type="ECO:0000256" key="3">
    <source>
        <dbReference type="ARBA" id="ARBA00022833"/>
    </source>
</evidence>
<keyword evidence="1 4" id="KW-0479">Metal-binding</keyword>
<gene>
    <name evidence="7" type="ORF">PCOR1329_LOCUS8816</name>
</gene>
<dbReference type="EMBL" id="CAUYUJ010002436">
    <property type="protein sequence ID" value="CAK0800757.1"/>
    <property type="molecule type" value="Genomic_DNA"/>
</dbReference>
<keyword evidence="8" id="KW-1185">Reference proteome</keyword>
<keyword evidence="2 4" id="KW-0863">Zinc-finger</keyword>
<reference evidence="7" key="1">
    <citation type="submission" date="2023-10" db="EMBL/GenBank/DDBJ databases">
        <authorList>
            <person name="Chen Y."/>
            <person name="Shah S."/>
            <person name="Dougan E. K."/>
            <person name="Thang M."/>
            <person name="Chan C."/>
        </authorList>
    </citation>
    <scope>NUCLEOTIDE SEQUENCE [LARGE SCALE GENOMIC DNA]</scope>
</reference>
<accession>A0ABN9Q8L0</accession>
<feature type="region of interest" description="Disordered" evidence="5">
    <location>
        <begin position="277"/>
        <end position="341"/>
    </location>
</feature>
<feature type="compositionally biased region" description="Low complexity" evidence="5">
    <location>
        <begin position="328"/>
        <end position="341"/>
    </location>
</feature>
<dbReference type="SUPFAM" id="SSF90229">
    <property type="entry name" value="CCCH zinc finger"/>
    <property type="match status" value="1"/>
</dbReference>
<organism evidence="7 8">
    <name type="scientific">Prorocentrum cordatum</name>
    <dbReference type="NCBI Taxonomy" id="2364126"/>
    <lineage>
        <taxon>Eukaryota</taxon>
        <taxon>Sar</taxon>
        <taxon>Alveolata</taxon>
        <taxon>Dinophyceae</taxon>
        <taxon>Prorocentrales</taxon>
        <taxon>Prorocentraceae</taxon>
        <taxon>Prorocentrum</taxon>
    </lineage>
</organism>
<evidence type="ECO:0000313" key="7">
    <source>
        <dbReference type="EMBL" id="CAK0800757.1"/>
    </source>
</evidence>
<evidence type="ECO:0000256" key="4">
    <source>
        <dbReference type="PROSITE-ProRule" id="PRU00723"/>
    </source>
</evidence>